<gene>
    <name evidence="3" type="ORF">HAQ05_05900</name>
</gene>
<dbReference type="InterPro" id="IPR001041">
    <property type="entry name" value="2Fe-2S_ferredoxin-type"/>
</dbReference>
<dbReference type="InterPro" id="IPR008333">
    <property type="entry name" value="Cbr1-like_FAD-bd_dom"/>
</dbReference>
<dbReference type="InterPro" id="IPR012675">
    <property type="entry name" value="Beta-grasp_dom_sf"/>
</dbReference>
<dbReference type="InterPro" id="IPR036010">
    <property type="entry name" value="2Fe-2S_ferredoxin-like_sf"/>
</dbReference>
<dbReference type="Pfam" id="PF00175">
    <property type="entry name" value="NAD_binding_1"/>
    <property type="match status" value="1"/>
</dbReference>
<feature type="domain" description="FAD-binding FR-type" evidence="2">
    <location>
        <begin position="89"/>
        <end position="185"/>
    </location>
</feature>
<dbReference type="Pfam" id="PF00111">
    <property type="entry name" value="Fer2"/>
    <property type="match status" value="1"/>
</dbReference>
<protein>
    <submittedName>
        <fullName evidence="3">Iron-sulfur-binding ferredoxin reductase</fullName>
    </submittedName>
</protein>
<dbReference type="InterPro" id="IPR050415">
    <property type="entry name" value="MRET"/>
</dbReference>
<evidence type="ECO:0000259" key="2">
    <source>
        <dbReference type="PROSITE" id="PS51384"/>
    </source>
</evidence>
<dbReference type="InterPro" id="IPR017927">
    <property type="entry name" value="FAD-bd_FR_type"/>
</dbReference>
<name>A0ABR7YYG5_9PSED</name>
<sequence>MPELAVGARRWHVAPGSNLLDALHGAGIAVPYSCRAGSCHACLVRCLVGEPDDAKPDALAADAREQGWRLACQCRVQGDLRVAAFDPAIDGAEATVLELAWAAGGVLRLRLRPARPLRYHAGQHLVLWLGQVARPYSLASLPGEDPDLEFHIQCHRPGAFASAAQQLQVGQAVGLGEPYGGALHYDPGWQGRPLWLLAAGTGLAPLYAVLREALRQQHNGPIRLLHVAPEHYLRAELDGLAQQWPMLALEYLETLPRTVRAPRQAIALACGGPASVEAFTRALFMAGVPRSQVYADTFSARC</sequence>
<organism evidence="3 4">
    <name type="scientific">Pseudomonas typographi</name>
    <dbReference type="NCBI Taxonomy" id="2715964"/>
    <lineage>
        <taxon>Bacteria</taxon>
        <taxon>Pseudomonadati</taxon>
        <taxon>Pseudomonadota</taxon>
        <taxon>Gammaproteobacteria</taxon>
        <taxon>Pseudomonadales</taxon>
        <taxon>Pseudomonadaceae</taxon>
        <taxon>Pseudomonas</taxon>
    </lineage>
</organism>
<dbReference type="PROSITE" id="PS51384">
    <property type="entry name" value="FAD_FR"/>
    <property type="match status" value="1"/>
</dbReference>
<dbReference type="PROSITE" id="PS51085">
    <property type="entry name" value="2FE2S_FER_2"/>
    <property type="match status" value="1"/>
</dbReference>
<dbReference type="SUPFAM" id="SSF54292">
    <property type="entry name" value="2Fe-2S ferredoxin-like"/>
    <property type="match status" value="1"/>
</dbReference>
<dbReference type="Gene3D" id="2.40.30.10">
    <property type="entry name" value="Translation factors"/>
    <property type="match status" value="1"/>
</dbReference>
<evidence type="ECO:0000313" key="3">
    <source>
        <dbReference type="EMBL" id="MBD1598237.1"/>
    </source>
</evidence>
<dbReference type="PANTHER" id="PTHR47354:SF3">
    <property type="entry name" value="OXIDOREDUCTASE-RELATED"/>
    <property type="match status" value="1"/>
</dbReference>
<dbReference type="PANTHER" id="PTHR47354">
    <property type="entry name" value="NADH OXIDOREDUCTASE HCR"/>
    <property type="match status" value="1"/>
</dbReference>
<dbReference type="InterPro" id="IPR001433">
    <property type="entry name" value="OxRdtase_FAD/NAD-bd"/>
</dbReference>
<evidence type="ECO:0000313" key="4">
    <source>
        <dbReference type="Proteomes" id="UP000805841"/>
    </source>
</evidence>
<accession>A0ABR7YYG5</accession>
<dbReference type="PRINTS" id="PR00410">
    <property type="entry name" value="PHEHYDRXLASE"/>
</dbReference>
<feature type="domain" description="2Fe-2S ferredoxin-type" evidence="1">
    <location>
        <begin position="2"/>
        <end position="88"/>
    </location>
</feature>
<dbReference type="NCBIfam" id="NF004317">
    <property type="entry name" value="PRK05713.1"/>
    <property type="match status" value="1"/>
</dbReference>
<keyword evidence="4" id="KW-1185">Reference proteome</keyword>
<proteinExistence type="predicted"/>
<dbReference type="Gene3D" id="3.10.20.30">
    <property type="match status" value="1"/>
</dbReference>
<dbReference type="RefSeq" id="WP_190418387.1">
    <property type="nucleotide sequence ID" value="NZ_JAAOCA010000006.1"/>
</dbReference>
<dbReference type="InterPro" id="IPR017938">
    <property type="entry name" value="Riboflavin_synthase-like_b-brl"/>
</dbReference>
<reference evidence="3 4" key="1">
    <citation type="journal article" date="2020" name="Insects">
        <title>Bacteria Belonging to Pseudomonas typographi sp. nov. from the Bark Beetle Ips typographus Have Genomic Potential to Aid in the Host Ecology.</title>
        <authorList>
            <person name="Peral-Aranega E."/>
            <person name="Saati-Santamaria Z."/>
            <person name="Kolarik M."/>
            <person name="Rivas R."/>
            <person name="Garcia-Fraile P."/>
        </authorList>
    </citation>
    <scope>NUCLEOTIDE SEQUENCE [LARGE SCALE GENOMIC DNA]</scope>
    <source>
        <strain evidence="3 4">CA3A</strain>
    </source>
</reference>
<dbReference type="Pfam" id="PF00970">
    <property type="entry name" value="FAD_binding_6"/>
    <property type="match status" value="1"/>
</dbReference>
<dbReference type="SUPFAM" id="SSF52343">
    <property type="entry name" value="Ferredoxin reductase-like, C-terminal NADP-linked domain"/>
    <property type="match status" value="1"/>
</dbReference>
<evidence type="ECO:0000259" key="1">
    <source>
        <dbReference type="PROSITE" id="PS51085"/>
    </source>
</evidence>
<dbReference type="Proteomes" id="UP000805841">
    <property type="component" value="Unassembled WGS sequence"/>
</dbReference>
<dbReference type="EMBL" id="JAAOCA010000006">
    <property type="protein sequence ID" value="MBD1598237.1"/>
    <property type="molecule type" value="Genomic_DNA"/>
</dbReference>
<dbReference type="Gene3D" id="3.40.50.80">
    <property type="entry name" value="Nucleotide-binding domain of ferredoxin-NADP reductase (FNR) module"/>
    <property type="match status" value="1"/>
</dbReference>
<comment type="caution">
    <text evidence="3">The sequence shown here is derived from an EMBL/GenBank/DDBJ whole genome shotgun (WGS) entry which is preliminary data.</text>
</comment>
<dbReference type="CDD" id="cd00207">
    <property type="entry name" value="fer2"/>
    <property type="match status" value="1"/>
</dbReference>
<dbReference type="SUPFAM" id="SSF63380">
    <property type="entry name" value="Riboflavin synthase domain-like"/>
    <property type="match status" value="1"/>
</dbReference>
<dbReference type="InterPro" id="IPR039261">
    <property type="entry name" value="FNR_nucleotide-bd"/>
</dbReference>